<evidence type="ECO:0000259" key="1">
    <source>
        <dbReference type="Pfam" id="PF05099"/>
    </source>
</evidence>
<sequence length="284" mass="32012">MTSDSTEARLLRVLATLAWMDGNVTEPERRFLRGLAVEYGLGLGERMQIEEMLETPLSREDFERALHAFQEVASAEDHARLMSRAERLIEADSARAPEEVEALRLIRESLRETSGPSTGVLGKLRGLLGGGNLGELARELVGRSPERNDGIGGDAERRRAYATLFGALLYRVIYADRVVEPEEAARLRSLLAERFDFQPAEVDYVLRAIQLRVAQDLDRQRLCAEFNRITAMEERLGLLRAMLELAMADGEISPEEDQEIRLIANFLWIEVQDFVATRKSVVGR</sequence>
<evidence type="ECO:0000313" key="3">
    <source>
        <dbReference type="Proteomes" id="UP000697710"/>
    </source>
</evidence>
<evidence type="ECO:0000313" key="2">
    <source>
        <dbReference type="EMBL" id="MCA9727821.1"/>
    </source>
</evidence>
<name>A0A956M0X8_UNCEI</name>
<comment type="caution">
    <text evidence="2">The sequence shown here is derived from an EMBL/GenBank/DDBJ whole genome shotgun (WGS) entry which is preliminary data.</text>
</comment>
<reference evidence="2" key="2">
    <citation type="journal article" date="2021" name="Microbiome">
        <title>Successional dynamics and alternative stable states in a saline activated sludge microbial community over 9 years.</title>
        <authorList>
            <person name="Wang Y."/>
            <person name="Ye J."/>
            <person name="Ju F."/>
            <person name="Liu L."/>
            <person name="Boyd J.A."/>
            <person name="Deng Y."/>
            <person name="Parks D.H."/>
            <person name="Jiang X."/>
            <person name="Yin X."/>
            <person name="Woodcroft B.J."/>
            <person name="Tyson G.W."/>
            <person name="Hugenholtz P."/>
            <person name="Polz M.F."/>
            <person name="Zhang T."/>
        </authorList>
    </citation>
    <scope>NUCLEOTIDE SEQUENCE</scope>
    <source>
        <strain evidence="2">HKST-UBA01</strain>
    </source>
</reference>
<organism evidence="2 3">
    <name type="scientific">Eiseniibacteriota bacterium</name>
    <dbReference type="NCBI Taxonomy" id="2212470"/>
    <lineage>
        <taxon>Bacteria</taxon>
        <taxon>Candidatus Eiseniibacteriota</taxon>
    </lineage>
</organism>
<dbReference type="EMBL" id="JAGQHR010000242">
    <property type="protein sequence ID" value="MCA9727821.1"/>
    <property type="molecule type" value="Genomic_DNA"/>
</dbReference>
<dbReference type="CDD" id="cd07177">
    <property type="entry name" value="terB_like"/>
    <property type="match status" value="1"/>
</dbReference>
<dbReference type="AlphaFoldDB" id="A0A956M0X8"/>
<dbReference type="SUPFAM" id="SSF158682">
    <property type="entry name" value="TerB-like"/>
    <property type="match status" value="2"/>
</dbReference>
<protein>
    <submittedName>
        <fullName evidence="2">TerB family tellurite resistance protein</fullName>
    </submittedName>
</protein>
<dbReference type="InterPro" id="IPR029024">
    <property type="entry name" value="TerB-like"/>
</dbReference>
<reference evidence="2" key="1">
    <citation type="submission" date="2020-04" db="EMBL/GenBank/DDBJ databases">
        <authorList>
            <person name="Zhang T."/>
        </authorList>
    </citation>
    <scope>NUCLEOTIDE SEQUENCE</scope>
    <source>
        <strain evidence="2">HKST-UBA01</strain>
    </source>
</reference>
<dbReference type="InterPro" id="IPR007791">
    <property type="entry name" value="DjlA_N"/>
</dbReference>
<accession>A0A956M0X8</accession>
<dbReference type="Pfam" id="PF05099">
    <property type="entry name" value="TerB"/>
    <property type="match status" value="1"/>
</dbReference>
<gene>
    <name evidence="2" type="ORF">KC729_09075</name>
</gene>
<feature type="domain" description="Co-chaperone DjlA N-terminal" evidence="1">
    <location>
        <begin position="167"/>
        <end position="278"/>
    </location>
</feature>
<proteinExistence type="predicted"/>
<dbReference type="Proteomes" id="UP000697710">
    <property type="component" value="Unassembled WGS sequence"/>
</dbReference>
<dbReference type="CDD" id="cd07313">
    <property type="entry name" value="terB_like_2"/>
    <property type="match status" value="1"/>
</dbReference>
<dbReference type="Gene3D" id="1.10.3680.10">
    <property type="entry name" value="TerB-like"/>
    <property type="match status" value="2"/>
</dbReference>